<feature type="transmembrane region" description="Helical" evidence="6">
    <location>
        <begin position="238"/>
        <end position="264"/>
    </location>
</feature>
<comment type="subcellular location">
    <subcellularLocation>
        <location evidence="1">Membrane</location>
        <topology evidence="1">Multi-pass membrane protein</topology>
    </subcellularLocation>
</comment>
<protein>
    <submittedName>
        <fullName evidence="7">AI-2E family transporter</fullName>
    </submittedName>
</protein>
<feature type="transmembrane region" description="Helical" evidence="6">
    <location>
        <begin position="12"/>
        <end position="32"/>
    </location>
</feature>
<dbReference type="GO" id="GO:0016020">
    <property type="term" value="C:membrane"/>
    <property type="evidence" value="ECO:0007669"/>
    <property type="project" value="UniProtKB-SubCell"/>
</dbReference>
<organism evidence="7 8">
    <name type="scientific">Waterburya agarophytonicola KI4</name>
    <dbReference type="NCBI Taxonomy" id="2874699"/>
    <lineage>
        <taxon>Bacteria</taxon>
        <taxon>Bacillati</taxon>
        <taxon>Cyanobacteriota</taxon>
        <taxon>Cyanophyceae</taxon>
        <taxon>Pleurocapsales</taxon>
        <taxon>Hyellaceae</taxon>
        <taxon>Waterburya</taxon>
        <taxon>Waterburya agarophytonicola</taxon>
    </lineage>
</organism>
<dbReference type="PANTHER" id="PTHR21716">
    <property type="entry name" value="TRANSMEMBRANE PROTEIN"/>
    <property type="match status" value="1"/>
</dbReference>
<dbReference type="PANTHER" id="PTHR21716:SF66">
    <property type="entry name" value="TRANSPORT PROTEIN SLL0063-RELATED"/>
    <property type="match status" value="1"/>
</dbReference>
<feature type="transmembrane region" description="Helical" evidence="6">
    <location>
        <begin position="308"/>
        <end position="333"/>
    </location>
</feature>
<feature type="transmembrane region" description="Helical" evidence="6">
    <location>
        <begin position="276"/>
        <end position="296"/>
    </location>
</feature>
<evidence type="ECO:0000313" key="7">
    <source>
        <dbReference type="EMBL" id="MCC0175366.1"/>
    </source>
</evidence>
<dbReference type="EMBL" id="JADWDC010000001">
    <property type="protein sequence ID" value="MCC0175366.1"/>
    <property type="molecule type" value="Genomic_DNA"/>
</dbReference>
<dbReference type="InterPro" id="IPR002549">
    <property type="entry name" value="AI-2E-like"/>
</dbReference>
<feature type="transmembrane region" description="Helical" evidence="6">
    <location>
        <begin position="210"/>
        <end position="232"/>
    </location>
</feature>
<feature type="transmembrane region" description="Helical" evidence="6">
    <location>
        <begin position="68"/>
        <end position="93"/>
    </location>
</feature>
<evidence type="ECO:0000256" key="3">
    <source>
        <dbReference type="ARBA" id="ARBA00022692"/>
    </source>
</evidence>
<proteinExistence type="inferred from homology"/>
<evidence type="ECO:0000256" key="4">
    <source>
        <dbReference type="ARBA" id="ARBA00022989"/>
    </source>
</evidence>
<evidence type="ECO:0000256" key="5">
    <source>
        <dbReference type="ARBA" id="ARBA00023136"/>
    </source>
</evidence>
<evidence type="ECO:0000256" key="6">
    <source>
        <dbReference type="SAM" id="Phobius"/>
    </source>
</evidence>
<dbReference type="Pfam" id="PF01594">
    <property type="entry name" value="AI-2E_transport"/>
    <property type="match status" value="1"/>
</dbReference>
<evidence type="ECO:0000256" key="2">
    <source>
        <dbReference type="ARBA" id="ARBA00009773"/>
    </source>
</evidence>
<dbReference type="AlphaFoldDB" id="A0A964BNN9"/>
<dbReference type="Proteomes" id="UP000729733">
    <property type="component" value="Unassembled WGS sequence"/>
</dbReference>
<keyword evidence="8" id="KW-1185">Reference proteome</keyword>
<reference evidence="7" key="1">
    <citation type="journal article" date="2021" name="Antonie Van Leeuwenhoek">
        <title>Draft genome and description of Waterburya agarophytonicola gen. nov. sp. nov. (Pleurocapsales, Cyanobacteria): a seaweed symbiont.</title>
        <authorList>
            <person name="Bonthond G."/>
            <person name="Shalygin S."/>
            <person name="Bayer T."/>
            <person name="Weinberger F."/>
        </authorList>
    </citation>
    <scope>NUCLEOTIDE SEQUENCE</scope>
    <source>
        <strain evidence="7">KI4</strain>
    </source>
</reference>
<comment type="similarity">
    <text evidence="2">Belongs to the autoinducer-2 exporter (AI-2E) (TC 2.A.86) family.</text>
</comment>
<dbReference type="GO" id="GO:0055085">
    <property type="term" value="P:transmembrane transport"/>
    <property type="evidence" value="ECO:0007669"/>
    <property type="project" value="TreeGrafter"/>
</dbReference>
<accession>A0A964BNN9</accession>
<keyword evidence="3 6" id="KW-0812">Transmembrane</keyword>
<comment type="caution">
    <text evidence="7">The sequence shown here is derived from an EMBL/GenBank/DDBJ whole genome shotgun (WGS) entry which is preliminary data.</text>
</comment>
<sequence>MLDTISKLPKWLTRGLVLPLLVLNGWLLILVFEYFQSLITIFATATLLSFILDYPVRFLEKKGIKRAIAILIVLLMGILLFSIIGVTVIPILIDQLNGLLDRLPSYVASGSEQAKAFEIWADERNFPVSVSSIVADALGRISYQLQQLSGQILGSVFSVLGSLVDLLLTIVLTFYLLLHGNELWEDLFRIFPEETADKIRASLKQTFNNYFGGQLTVASVMGVVITITFFIIQVPFAFLFGLAVGIMALFPFGAGLSISLVSFLMALKSIWLGLKVLAIAFVVEQIVESVIAPRLLGEFTGLNPVLVLVSLLIGAQLGGFLGLILAVPVASFIKSLWTIFKSINEHLEIPVEV</sequence>
<feature type="transmembrane region" description="Helical" evidence="6">
    <location>
        <begin position="38"/>
        <end position="56"/>
    </location>
</feature>
<dbReference type="RefSeq" id="WP_229638366.1">
    <property type="nucleotide sequence ID" value="NZ_JADWDC010000001.1"/>
</dbReference>
<gene>
    <name evidence="7" type="ORF">I4641_00025</name>
</gene>
<feature type="transmembrane region" description="Helical" evidence="6">
    <location>
        <begin position="152"/>
        <end position="178"/>
    </location>
</feature>
<keyword evidence="5 6" id="KW-0472">Membrane</keyword>
<keyword evidence="4 6" id="KW-1133">Transmembrane helix</keyword>
<evidence type="ECO:0000256" key="1">
    <source>
        <dbReference type="ARBA" id="ARBA00004141"/>
    </source>
</evidence>
<evidence type="ECO:0000313" key="8">
    <source>
        <dbReference type="Proteomes" id="UP000729733"/>
    </source>
</evidence>
<name>A0A964BNN9_9CYAN</name>